<gene>
    <name evidence="2" type="ORF">ASPWEDRAFT_121166</name>
</gene>
<accession>A0A1L9R5K5</accession>
<keyword evidence="3" id="KW-1185">Reference proteome</keyword>
<dbReference type="Pfam" id="PF12697">
    <property type="entry name" value="Abhydrolase_6"/>
    <property type="match status" value="1"/>
</dbReference>
<dbReference type="InterPro" id="IPR052897">
    <property type="entry name" value="Sec-Metab_Biosynth_Hydrolase"/>
</dbReference>
<feature type="domain" description="AB hydrolase-1" evidence="1">
    <location>
        <begin position="5"/>
        <end position="242"/>
    </location>
</feature>
<organism evidence="2 3">
    <name type="scientific">Aspergillus wentii DTO 134E9</name>
    <dbReference type="NCBI Taxonomy" id="1073089"/>
    <lineage>
        <taxon>Eukaryota</taxon>
        <taxon>Fungi</taxon>
        <taxon>Dikarya</taxon>
        <taxon>Ascomycota</taxon>
        <taxon>Pezizomycotina</taxon>
        <taxon>Eurotiomycetes</taxon>
        <taxon>Eurotiomycetidae</taxon>
        <taxon>Eurotiales</taxon>
        <taxon>Aspergillaceae</taxon>
        <taxon>Aspergillus</taxon>
        <taxon>Aspergillus subgen. Cremei</taxon>
    </lineage>
</organism>
<dbReference type="VEuPathDB" id="FungiDB:ASPWEDRAFT_121166"/>
<dbReference type="SUPFAM" id="SSF53474">
    <property type="entry name" value="alpha/beta-Hydrolases"/>
    <property type="match status" value="1"/>
</dbReference>
<dbReference type="AlphaFoldDB" id="A0A1L9R5K5"/>
<dbReference type="STRING" id="1073089.A0A1L9R5K5"/>
<dbReference type="OrthoDB" id="408373at2759"/>
<evidence type="ECO:0000313" key="3">
    <source>
        <dbReference type="Proteomes" id="UP000184383"/>
    </source>
</evidence>
<dbReference type="Proteomes" id="UP000184383">
    <property type="component" value="Unassembled WGS sequence"/>
</dbReference>
<sequence>MPPTIILIPGAWLTPTFYQPFLRTLTSAGYPTHYAAYPSLDPSNPHTADCQTDTNAITTTTTPFIDAGQDVILFMHSYAGMPGSAAAAVTDLAKPSRSRQGKKGGILGLVFLAGFLVPEGVSCTGAQGGNLPNWILLDQPAPDLNVPDDVINTFAGDVDPHLVAGLEENVKPHSTLAFRSAQPHPAWADEAFAGRLAFIVTTEDKAISKEAQYGMMAATGKEYIVKEMKCSHCSPFIDRVDETIYLLQEIQTIFKHAE</sequence>
<proteinExistence type="predicted"/>
<name>A0A1L9R5K5_ASPWE</name>
<dbReference type="GeneID" id="63744896"/>
<reference evidence="3" key="1">
    <citation type="journal article" date="2017" name="Genome Biol.">
        <title>Comparative genomics reveals high biological diversity and specific adaptations in the industrially and medically important fungal genus Aspergillus.</title>
        <authorList>
            <person name="de Vries R.P."/>
            <person name="Riley R."/>
            <person name="Wiebenga A."/>
            <person name="Aguilar-Osorio G."/>
            <person name="Amillis S."/>
            <person name="Uchima C.A."/>
            <person name="Anderluh G."/>
            <person name="Asadollahi M."/>
            <person name="Askin M."/>
            <person name="Barry K."/>
            <person name="Battaglia E."/>
            <person name="Bayram O."/>
            <person name="Benocci T."/>
            <person name="Braus-Stromeyer S.A."/>
            <person name="Caldana C."/>
            <person name="Canovas D."/>
            <person name="Cerqueira G.C."/>
            <person name="Chen F."/>
            <person name="Chen W."/>
            <person name="Choi C."/>
            <person name="Clum A."/>
            <person name="Dos Santos R.A."/>
            <person name="Damasio A.R."/>
            <person name="Diallinas G."/>
            <person name="Emri T."/>
            <person name="Fekete E."/>
            <person name="Flipphi M."/>
            <person name="Freyberg S."/>
            <person name="Gallo A."/>
            <person name="Gournas C."/>
            <person name="Habgood R."/>
            <person name="Hainaut M."/>
            <person name="Harispe M.L."/>
            <person name="Henrissat B."/>
            <person name="Hilden K.S."/>
            <person name="Hope R."/>
            <person name="Hossain A."/>
            <person name="Karabika E."/>
            <person name="Karaffa L."/>
            <person name="Karanyi Z."/>
            <person name="Krasevec N."/>
            <person name="Kuo A."/>
            <person name="Kusch H."/>
            <person name="LaButti K."/>
            <person name="Lagendijk E.L."/>
            <person name="Lapidus A."/>
            <person name="Levasseur A."/>
            <person name="Lindquist E."/>
            <person name="Lipzen A."/>
            <person name="Logrieco A.F."/>
            <person name="MacCabe A."/>
            <person name="Maekelae M.R."/>
            <person name="Malavazi I."/>
            <person name="Melin P."/>
            <person name="Meyer V."/>
            <person name="Mielnichuk N."/>
            <person name="Miskei M."/>
            <person name="Molnar A.P."/>
            <person name="Mule G."/>
            <person name="Ngan C.Y."/>
            <person name="Orejas M."/>
            <person name="Orosz E."/>
            <person name="Ouedraogo J.P."/>
            <person name="Overkamp K.M."/>
            <person name="Park H.-S."/>
            <person name="Perrone G."/>
            <person name="Piumi F."/>
            <person name="Punt P.J."/>
            <person name="Ram A.F."/>
            <person name="Ramon A."/>
            <person name="Rauscher S."/>
            <person name="Record E."/>
            <person name="Riano-Pachon D.M."/>
            <person name="Robert V."/>
            <person name="Roehrig J."/>
            <person name="Ruller R."/>
            <person name="Salamov A."/>
            <person name="Salih N.S."/>
            <person name="Samson R.A."/>
            <person name="Sandor E."/>
            <person name="Sanguinetti M."/>
            <person name="Schuetze T."/>
            <person name="Sepcic K."/>
            <person name="Shelest E."/>
            <person name="Sherlock G."/>
            <person name="Sophianopoulou V."/>
            <person name="Squina F.M."/>
            <person name="Sun H."/>
            <person name="Susca A."/>
            <person name="Todd R.B."/>
            <person name="Tsang A."/>
            <person name="Unkles S.E."/>
            <person name="van de Wiele N."/>
            <person name="van Rossen-Uffink D."/>
            <person name="Oliveira J.V."/>
            <person name="Vesth T.C."/>
            <person name="Visser J."/>
            <person name="Yu J.-H."/>
            <person name="Zhou M."/>
            <person name="Andersen M.R."/>
            <person name="Archer D.B."/>
            <person name="Baker S.E."/>
            <person name="Benoit I."/>
            <person name="Brakhage A.A."/>
            <person name="Braus G.H."/>
            <person name="Fischer R."/>
            <person name="Frisvad J.C."/>
            <person name="Goldman G.H."/>
            <person name="Houbraken J."/>
            <person name="Oakley B."/>
            <person name="Pocsi I."/>
            <person name="Scazzocchio C."/>
            <person name="Seiboth B."/>
            <person name="vanKuyk P.A."/>
            <person name="Wortman J."/>
            <person name="Dyer P.S."/>
            <person name="Grigoriev I.V."/>
        </authorList>
    </citation>
    <scope>NUCLEOTIDE SEQUENCE [LARGE SCALE GENOMIC DNA]</scope>
    <source>
        <strain evidence="3">DTO 134E9</strain>
    </source>
</reference>
<dbReference type="Gene3D" id="3.40.50.1820">
    <property type="entry name" value="alpha/beta hydrolase"/>
    <property type="match status" value="1"/>
</dbReference>
<evidence type="ECO:0000259" key="1">
    <source>
        <dbReference type="Pfam" id="PF12697"/>
    </source>
</evidence>
<dbReference type="PANTHER" id="PTHR37017">
    <property type="entry name" value="AB HYDROLASE-1 DOMAIN-CONTAINING PROTEIN-RELATED"/>
    <property type="match status" value="1"/>
</dbReference>
<dbReference type="PANTHER" id="PTHR37017:SF11">
    <property type="entry name" value="ESTERASE_LIPASE_THIOESTERASE DOMAIN-CONTAINING PROTEIN"/>
    <property type="match status" value="1"/>
</dbReference>
<dbReference type="RefSeq" id="XP_040683878.1">
    <property type="nucleotide sequence ID" value="XM_040829048.1"/>
</dbReference>
<dbReference type="EMBL" id="KV878217">
    <property type="protein sequence ID" value="OJJ30201.1"/>
    <property type="molecule type" value="Genomic_DNA"/>
</dbReference>
<protein>
    <recommendedName>
        <fullName evidence="1">AB hydrolase-1 domain-containing protein</fullName>
    </recommendedName>
</protein>
<dbReference type="InterPro" id="IPR029058">
    <property type="entry name" value="AB_hydrolase_fold"/>
</dbReference>
<dbReference type="InterPro" id="IPR000073">
    <property type="entry name" value="AB_hydrolase_1"/>
</dbReference>
<evidence type="ECO:0000313" key="2">
    <source>
        <dbReference type="EMBL" id="OJJ30201.1"/>
    </source>
</evidence>